<evidence type="ECO:0000259" key="2">
    <source>
        <dbReference type="Pfam" id="PF13817"/>
    </source>
</evidence>
<evidence type="ECO:0000313" key="4">
    <source>
        <dbReference type="Proteomes" id="UP000317243"/>
    </source>
</evidence>
<evidence type="ECO:0000313" key="3">
    <source>
        <dbReference type="EMBL" id="TWT35033.1"/>
    </source>
</evidence>
<evidence type="ECO:0000259" key="1">
    <source>
        <dbReference type="Pfam" id="PF03050"/>
    </source>
</evidence>
<sequence>MYEVERAARDVDSDIRKAQRAEHSAPLLEEFKHWLDNQEFLPKSLIGKAATYTRNQWTALNRYFEDGDLSIDNNAAERSMKPVAIGRKNWLFVGSPKAGHRAAILMSLIASCKANHVEPWAYLKDALTQLAHRANVESLLPNHWLATHPQHRWNIAERRKQERETKANTP</sequence>
<proteinExistence type="predicted"/>
<dbReference type="OrthoDB" id="288185at2"/>
<feature type="domain" description="Transposase IS66 C-terminal" evidence="2">
    <location>
        <begin position="107"/>
        <end position="141"/>
    </location>
</feature>
<dbReference type="EMBL" id="SIHI01000078">
    <property type="protein sequence ID" value="TWT35033.1"/>
    <property type="molecule type" value="Genomic_DNA"/>
</dbReference>
<reference evidence="3 4" key="1">
    <citation type="submission" date="2019-02" db="EMBL/GenBank/DDBJ databases">
        <title>Deep-cultivation of Planctomycetes and their phenomic and genomic characterization uncovers novel biology.</title>
        <authorList>
            <person name="Wiegand S."/>
            <person name="Jogler M."/>
            <person name="Boedeker C."/>
            <person name="Pinto D."/>
            <person name="Vollmers J."/>
            <person name="Rivas-Marin E."/>
            <person name="Kohn T."/>
            <person name="Peeters S.H."/>
            <person name="Heuer A."/>
            <person name="Rast P."/>
            <person name="Oberbeckmann S."/>
            <person name="Bunk B."/>
            <person name="Jeske O."/>
            <person name="Meyerdierks A."/>
            <person name="Storesund J.E."/>
            <person name="Kallscheuer N."/>
            <person name="Luecker S."/>
            <person name="Lage O.M."/>
            <person name="Pohl T."/>
            <person name="Merkel B.J."/>
            <person name="Hornburger P."/>
            <person name="Mueller R.-W."/>
            <person name="Bruemmer F."/>
            <person name="Labrenz M."/>
            <person name="Spormann A.M."/>
            <person name="Op Den Camp H."/>
            <person name="Overmann J."/>
            <person name="Amann R."/>
            <person name="Jetten M.S.M."/>
            <person name="Mascher T."/>
            <person name="Medema M.H."/>
            <person name="Devos D.P."/>
            <person name="Kaster A.-K."/>
            <person name="Ovreas L."/>
            <person name="Rohde M."/>
            <person name="Galperin M.Y."/>
            <person name="Jogler C."/>
        </authorList>
    </citation>
    <scope>NUCLEOTIDE SEQUENCE [LARGE SCALE GENOMIC DNA]</scope>
    <source>
        <strain evidence="3 4">KOR42</strain>
    </source>
</reference>
<protein>
    <submittedName>
        <fullName evidence="3">Transposase IS66 family protein</fullName>
    </submittedName>
</protein>
<dbReference type="PANTHER" id="PTHR33678:SF1">
    <property type="entry name" value="BLL1576 PROTEIN"/>
    <property type="match status" value="1"/>
</dbReference>
<dbReference type="Pfam" id="PF13817">
    <property type="entry name" value="DDE_Tnp_IS66_C"/>
    <property type="match status" value="1"/>
</dbReference>
<dbReference type="InterPro" id="IPR004291">
    <property type="entry name" value="Transposase_IS66_central"/>
</dbReference>
<dbReference type="InterPro" id="IPR039552">
    <property type="entry name" value="IS66_C"/>
</dbReference>
<dbReference type="AlphaFoldDB" id="A0A5C5VAM6"/>
<organism evidence="3 4">
    <name type="scientific">Thalassoglobus neptunius</name>
    <dbReference type="NCBI Taxonomy" id="1938619"/>
    <lineage>
        <taxon>Bacteria</taxon>
        <taxon>Pseudomonadati</taxon>
        <taxon>Planctomycetota</taxon>
        <taxon>Planctomycetia</taxon>
        <taxon>Planctomycetales</taxon>
        <taxon>Planctomycetaceae</taxon>
        <taxon>Thalassoglobus</taxon>
    </lineage>
</organism>
<feature type="domain" description="Transposase IS66 central" evidence="1">
    <location>
        <begin position="1"/>
        <end position="100"/>
    </location>
</feature>
<dbReference type="Proteomes" id="UP000317243">
    <property type="component" value="Unassembled WGS sequence"/>
</dbReference>
<keyword evidence="4" id="KW-1185">Reference proteome</keyword>
<accession>A0A5C5VAM6</accession>
<dbReference type="PANTHER" id="PTHR33678">
    <property type="entry name" value="BLL1576 PROTEIN"/>
    <property type="match status" value="1"/>
</dbReference>
<gene>
    <name evidence="3" type="ORF">KOR42_53000</name>
</gene>
<dbReference type="Pfam" id="PF03050">
    <property type="entry name" value="DDE_Tnp_IS66"/>
    <property type="match status" value="1"/>
</dbReference>
<comment type="caution">
    <text evidence="3">The sequence shown here is derived from an EMBL/GenBank/DDBJ whole genome shotgun (WGS) entry which is preliminary data.</text>
</comment>
<dbReference type="InterPro" id="IPR052344">
    <property type="entry name" value="Transposase-related"/>
</dbReference>
<name>A0A5C5VAM6_9PLAN</name>